<evidence type="ECO:0000256" key="1">
    <source>
        <dbReference type="ARBA" id="ARBA00006734"/>
    </source>
</evidence>
<name>A0AAV7W1T8_PLEWA</name>
<dbReference type="InterPro" id="IPR002088">
    <property type="entry name" value="Prenyl_trans_a"/>
</dbReference>
<feature type="compositionally biased region" description="Low complexity" evidence="5">
    <location>
        <begin position="363"/>
        <end position="374"/>
    </location>
</feature>
<dbReference type="FunFam" id="1.25.40.120:FF:000012">
    <property type="entry name" value="Protein prenyltransferase alpha subunit repeat containing 1"/>
    <property type="match status" value="1"/>
</dbReference>
<feature type="region of interest" description="Disordered" evidence="5">
    <location>
        <begin position="363"/>
        <end position="396"/>
    </location>
</feature>
<dbReference type="SUPFAM" id="SSF48439">
    <property type="entry name" value="Protein prenylyltransferase"/>
    <property type="match status" value="1"/>
</dbReference>
<protein>
    <recommendedName>
        <fullName evidence="9">Protein prenyltransferase alpha subunit repeat containing 1</fullName>
    </recommendedName>
</protein>
<proteinExistence type="inferred from homology"/>
<evidence type="ECO:0000313" key="8">
    <source>
        <dbReference type="Proteomes" id="UP001066276"/>
    </source>
</evidence>
<dbReference type="Gene3D" id="1.25.40.120">
    <property type="entry name" value="Protein prenylyltransferase"/>
    <property type="match status" value="1"/>
</dbReference>
<keyword evidence="8" id="KW-1185">Reference proteome</keyword>
<dbReference type="AlphaFoldDB" id="A0AAV7W1T8"/>
<dbReference type="GO" id="GO:0008318">
    <property type="term" value="F:protein prenyltransferase activity"/>
    <property type="evidence" value="ECO:0007669"/>
    <property type="project" value="InterPro"/>
</dbReference>
<keyword evidence="2" id="KW-0637">Prenyltransferase</keyword>
<gene>
    <name evidence="7" type="ORF">NDU88_002309</name>
</gene>
<evidence type="ECO:0000313" key="7">
    <source>
        <dbReference type="EMBL" id="KAJ1206916.1"/>
    </source>
</evidence>
<dbReference type="GO" id="GO:0005737">
    <property type="term" value="C:cytoplasm"/>
    <property type="evidence" value="ECO:0007669"/>
    <property type="project" value="TreeGrafter"/>
</dbReference>
<dbReference type="Proteomes" id="UP001066276">
    <property type="component" value="Chromosome 1_2"/>
</dbReference>
<reference evidence="7" key="1">
    <citation type="journal article" date="2022" name="bioRxiv">
        <title>Sequencing and chromosome-scale assembly of the giantPleurodeles waltlgenome.</title>
        <authorList>
            <person name="Brown T."/>
            <person name="Elewa A."/>
            <person name="Iarovenko S."/>
            <person name="Subramanian E."/>
            <person name="Araus A.J."/>
            <person name="Petzold A."/>
            <person name="Susuki M."/>
            <person name="Suzuki K.-i.T."/>
            <person name="Hayashi T."/>
            <person name="Toyoda A."/>
            <person name="Oliveira C."/>
            <person name="Osipova E."/>
            <person name="Leigh N.D."/>
            <person name="Simon A."/>
            <person name="Yun M.H."/>
        </authorList>
    </citation>
    <scope>NUCLEOTIDE SEQUENCE</scope>
    <source>
        <strain evidence="7">20211129_DDA</strain>
        <tissue evidence="7">Liver</tissue>
    </source>
</reference>
<dbReference type="PANTHER" id="PTHR11129">
    <property type="entry name" value="PROTEIN FARNESYLTRANSFERASE ALPHA SUBUNIT/RAB GERANYLGERANYL TRANSFERASE ALPHA SUBUNIT"/>
    <property type="match status" value="1"/>
</dbReference>
<keyword evidence="6" id="KW-0732">Signal</keyword>
<feature type="signal peptide" evidence="6">
    <location>
        <begin position="1"/>
        <end position="36"/>
    </location>
</feature>
<dbReference type="PROSITE" id="PS51147">
    <property type="entry name" value="PFTA"/>
    <property type="match status" value="2"/>
</dbReference>
<dbReference type="EMBL" id="JANPWB010000002">
    <property type="protein sequence ID" value="KAJ1206916.1"/>
    <property type="molecule type" value="Genomic_DNA"/>
</dbReference>
<evidence type="ECO:0000256" key="2">
    <source>
        <dbReference type="ARBA" id="ARBA00022602"/>
    </source>
</evidence>
<keyword evidence="3" id="KW-0808">Transferase</keyword>
<comment type="caution">
    <text evidence="7">The sequence shown here is derived from an EMBL/GenBank/DDBJ whole genome shotgun (WGS) entry which is preliminary data.</text>
</comment>
<evidence type="ECO:0008006" key="9">
    <source>
        <dbReference type="Google" id="ProtNLM"/>
    </source>
</evidence>
<organism evidence="7 8">
    <name type="scientific">Pleurodeles waltl</name>
    <name type="common">Iberian ribbed newt</name>
    <dbReference type="NCBI Taxonomy" id="8319"/>
    <lineage>
        <taxon>Eukaryota</taxon>
        <taxon>Metazoa</taxon>
        <taxon>Chordata</taxon>
        <taxon>Craniata</taxon>
        <taxon>Vertebrata</taxon>
        <taxon>Euteleostomi</taxon>
        <taxon>Amphibia</taxon>
        <taxon>Batrachia</taxon>
        <taxon>Caudata</taxon>
        <taxon>Salamandroidea</taxon>
        <taxon>Salamandridae</taxon>
        <taxon>Pleurodelinae</taxon>
        <taxon>Pleurodeles</taxon>
    </lineage>
</organism>
<accession>A0AAV7W1T8</accession>
<comment type="similarity">
    <text evidence="1">Belongs to the protein prenyltransferase subunit alpha family.</text>
</comment>
<evidence type="ECO:0000256" key="3">
    <source>
        <dbReference type="ARBA" id="ARBA00022679"/>
    </source>
</evidence>
<evidence type="ECO:0000256" key="6">
    <source>
        <dbReference type="SAM" id="SignalP"/>
    </source>
</evidence>
<dbReference type="PANTHER" id="PTHR11129:SF3">
    <property type="entry name" value="PROTEIN PRENYLTRANSFERASE ALPHA SUBUNIT REPEAT-CONTAINING PROTEIN 1"/>
    <property type="match status" value="1"/>
</dbReference>
<sequence length="480" mass="54501">MKEGGGYCSGKGHLCYLLLSVPRALLCLALLRGKMAEEWKEEVDVLVRRVVKDINTAFSKNPNIDEIGLIPCPEARYNRSPIVLVENKLGVESWCIKFLLPYVHSKLLLYRQRKQWLNREELIDITCTLLLLNPDFTTAWNARKELIQSGTLNPIKDLHLGKLALSKFPKSPETWIHRRWVLQQLHRDNAFNAVVNKGHACPVPTERTEGIVQEEMQVCSEAAGRYPSNYNAWSHRIWVLQHLAKLHSKILLDELSSTKLWVAMHVSDHSGFHYRQFLIKSLINKAGTERTVSVHNQLANDQPLALVKEDGASSETPRVNLSLLLEEEMELITDLVDSYPGHETLWCHRRHVFYLVHQLETSPLPSSGGPAATGSGDGTLNSPHPTGPTAFPKTQAMDVDVQRYSHRRCYSQEIKRPKRAPAQLSPSSEAELGFIDSMLSTCRNTEQRCCFDFCYPLIVTAPCADYDFYEETSEFVRDVS</sequence>
<keyword evidence="4" id="KW-0677">Repeat</keyword>
<evidence type="ECO:0000256" key="5">
    <source>
        <dbReference type="SAM" id="MobiDB-lite"/>
    </source>
</evidence>
<feature type="chain" id="PRO_5043384060" description="Protein prenyltransferase alpha subunit repeat containing 1" evidence="6">
    <location>
        <begin position="37"/>
        <end position="480"/>
    </location>
</feature>
<dbReference type="Pfam" id="PF01239">
    <property type="entry name" value="PPTA"/>
    <property type="match status" value="4"/>
</dbReference>
<evidence type="ECO:0000256" key="4">
    <source>
        <dbReference type="ARBA" id="ARBA00022737"/>
    </source>
</evidence>